<dbReference type="Gene3D" id="3.40.50.1820">
    <property type="entry name" value="alpha/beta hydrolase"/>
    <property type="match status" value="1"/>
</dbReference>
<proteinExistence type="predicted"/>
<dbReference type="PANTHER" id="PTHR43037:SF5">
    <property type="entry name" value="FERULOYL ESTERASE"/>
    <property type="match status" value="1"/>
</dbReference>
<evidence type="ECO:0000313" key="5">
    <source>
        <dbReference type="EMBL" id="QEL18051.1"/>
    </source>
</evidence>
<keyword evidence="2" id="KW-0378">Hydrolase</keyword>
<dbReference type="Pfam" id="PF02230">
    <property type="entry name" value="Abhydrolase_2"/>
    <property type="match status" value="1"/>
</dbReference>
<accession>A0A5C1AFL7</accession>
<name>A0A5C1AFL7_9BACT</name>
<dbReference type="EMBL" id="CP042425">
    <property type="protein sequence ID" value="QEL18051.1"/>
    <property type="molecule type" value="Genomic_DNA"/>
</dbReference>
<dbReference type="KEGG" id="lrs:PX52LOC_05065"/>
<dbReference type="GO" id="GO:0016787">
    <property type="term" value="F:hydrolase activity"/>
    <property type="evidence" value="ECO:0007669"/>
    <property type="project" value="UniProtKB-KW"/>
</dbReference>
<dbReference type="AlphaFoldDB" id="A0A5C1AFL7"/>
<evidence type="ECO:0000256" key="2">
    <source>
        <dbReference type="ARBA" id="ARBA00022801"/>
    </source>
</evidence>
<dbReference type="InterPro" id="IPR003140">
    <property type="entry name" value="PLipase/COase/thioEstase"/>
</dbReference>
<dbReference type="SUPFAM" id="SSF53474">
    <property type="entry name" value="alpha/beta-Hydrolases"/>
    <property type="match status" value="1"/>
</dbReference>
<dbReference type="InterPro" id="IPR050955">
    <property type="entry name" value="Plant_Biomass_Hydrol_Est"/>
</dbReference>
<reference evidence="6" key="1">
    <citation type="submission" date="2019-08" db="EMBL/GenBank/DDBJ databases">
        <title>Limnoglobus roseus gen. nov., sp. nov., a novel freshwater planctomycete with a giant genome from the family Gemmataceae.</title>
        <authorList>
            <person name="Kulichevskaya I.S."/>
            <person name="Naumoff D.G."/>
            <person name="Miroshnikov K."/>
            <person name="Ivanova A."/>
            <person name="Philippov D.A."/>
            <person name="Hakobyan A."/>
            <person name="Rijpstra I.C."/>
            <person name="Sinninghe Damste J.S."/>
            <person name="Liesack W."/>
            <person name="Dedysh S.N."/>
        </authorList>
    </citation>
    <scope>NUCLEOTIDE SEQUENCE [LARGE SCALE GENOMIC DNA]</scope>
    <source>
        <strain evidence="6">PX52</strain>
    </source>
</reference>
<evidence type="ECO:0000256" key="3">
    <source>
        <dbReference type="SAM" id="MobiDB-lite"/>
    </source>
</evidence>
<keyword evidence="6" id="KW-1185">Reference proteome</keyword>
<evidence type="ECO:0000313" key="6">
    <source>
        <dbReference type="Proteomes" id="UP000324974"/>
    </source>
</evidence>
<organism evidence="5 6">
    <name type="scientific">Limnoglobus roseus</name>
    <dbReference type="NCBI Taxonomy" id="2598579"/>
    <lineage>
        <taxon>Bacteria</taxon>
        <taxon>Pseudomonadati</taxon>
        <taxon>Planctomycetota</taxon>
        <taxon>Planctomycetia</taxon>
        <taxon>Gemmatales</taxon>
        <taxon>Gemmataceae</taxon>
        <taxon>Limnoglobus</taxon>
    </lineage>
</organism>
<protein>
    <submittedName>
        <fullName evidence="5">Polyhydroxybutyrate depolymerase</fullName>
    </submittedName>
</protein>
<feature type="region of interest" description="Disordered" evidence="3">
    <location>
        <begin position="70"/>
        <end position="90"/>
    </location>
</feature>
<gene>
    <name evidence="5" type="ORF">PX52LOC_05065</name>
</gene>
<keyword evidence="1" id="KW-0732">Signal</keyword>
<evidence type="ECO:0000259" key="4">
    <source>
        <dbReference type="Pfam" id="PF02230"/>
    </source>
</evidence>
<dbReference type="Proteomes" id="UP000324974">
    <property type="component" value="Chromosome"/>
</dbReference>
<evidence type="ECO:0000256" key="1">
    <source>
        <dbReference type="ARBA" id="ARBA00022729"/>
    </source>
</evidence>
<dbReference type="RefSeq" id="WP_168219186.1">
    <property type="nucleotide sequence ID" value="NZ_CP042425.1"/>
</dbReference>
<dbReference type="InterPro" id="IPR029058">
    <property type="entry name" value="AB_hydrolase_fold"/>
</dbReference>
<dbReference type="PANTHER" id="PTHR43037">
    <property type="entry name" value="UNNAMED PRODUCT-RELATED"/>
    <property type="match status" value="1"/>
</dbReference>
<sequence>MEQISFDHRRQNRRYLIFRPPAVVEAPAVVVFLPGTGGTAEWTAHETKLPAFAAEQGFVLVVPEALRPRPDQPPKFLTNPPRWNDGSPAANAELQTDADDVDFLTHVFTDAINRTGADPRRISLTGFSNGAGMTFRFAAERPDLVAAIAPVAGHCWVPPQVISKPVPTLYIIGSQDPLLPYRGGTVELPWGNKLIQRPPVVRTLERWAAVNSCSTASVLDVDAAGIREEVFPGPVEFRSITVDGLGHHWPGGEGQFNRRIGGPPSDRLDANRRIWDFFQRYSL</sequence>
<feature type="domain" description="Phospholipase/carboxylesterase/thioesterase" evidence="4">
    <location>
        <begin position="26"/>
        <end position="184"/>
    </location>
</feature>